<keyword evidence="1" id="KW-0805">Transcription regulation</keyword>
<dbReference type="PATRIC" id="fig|162209.4.peg.3453"/>
<proteinExistence type="predicted"/>
<accession>A0A0U2WE28</accession>
<evidence type="ECO:0000256" key="3">
    <source>
        <dbReference type="ARBA" id="ARBA00023163"/>
    </source>
</evidence>
<feature type="domain" description="HTH iclR-type" evidence="6">
    <location>
        <begin position="8"/>
        <end position="70"/>
    </location>
</feature>
<dbReference type="SUPFAM" id="SSF46785">
    <property type="entry name" value="Winged helix' DNA-binding domain"/>
    <property type="match status" value="1"/>
</dbReference>
<dbReference type="SUPFAM" id="SSF55781">
    <property type="entry name" value="GAF domain-like"/>
    <property type="match status" value="1"/>
</dbReference>
<dbReference type="AlphaFoldDB" id="A0A0U2WE28"/>
<dbReference type="SMART" id="SM00346">
    <property type="entry name" value="HTH_ICLR"/>
    <property type="match status" value="1"/>
</dbReference>
<dbReference type="PANTHER" id="PTHR30136">
    <property type="entry name" value="HELIX-TURN-HELIX TRANSCRIPTIONAL REGULATOR, ICLR FAMILY"/>
    <property type="match status" value="1"/>
</dbReference>
<comment type="function">
    <text evidence="4">May be an activator protein for the gylABX operon.</text>
</comment>
<dbReference type="Gene3D" id="3.30.450.40">
    <property type="match status" value="1"/>
</dbReference>
<dbReference type="InterPro" id="IPR029016">
    <property type="entry name" value="GAF-like_dom_sf"/>
</dbReference>
<dbReference type="InterPro" id="IPR036390">
    <property type="entry name" value="WH_DNA-bd_sf"/>
</dbReference>
<dbReference type="Pfam" id="PF01614">
    <property type="entry name" value="IclR_C"/>
    <property type="match status" value="1"/>
</dbReference>
<dbReference type="RefSeq" id="WP_062409496.1">
    <property type="nucleotide sequence ID" value="NZ_CP013652.1"/>
</dbReference>
<dbReference type="CDD" id="cd00090">
    <property type="entry name" value="HTH_ARSR"/>
    <property type="match status" value="1"/>
</dbReference>
<evidence type="ECO:0000313" key="9">
    <source>
        <dbReference type="Proteomes" id="UP000061660"/>
    </source>
</evidence>
<dbReference type="PANTHER" id="PTHR30136:SF35">
    <property type="entry name" value="HTH-TYPE TRANSCRIPTIONAL REGULATOR RV1719"/>
    <property type="match status" value="1"/>
</dbReference>
<sequence>MAKQQETLSSVHNALRILRVFTYENPEMGISELSAHLGLAKSTVFRLLRTLSEDHLVEKNKKSQKYHLGLAALELGFAVYHEMELRKVSLPLLERLTKSLRKVVHMGVYDNGEVVYICKLTPDDHLGTITQIGRRVPFHCTSVGKVLLAHQSESEISRLLRNRLTAHTNKTITDPDRLRSCMADVHKKGYAVSHDELKAGVSSVSVPVNNDNGEVIAAISAAGSTAHFYDSQIQRYIRELKTCSRIITERLGMQG</sequence>
<organism evidence="8 9">
    <name type="scientific">Paenibacillus naphthalenovorans</name>
    <dbReference type="NCBI Taxonomy" id="162209"/>
    <lineage>
        <taxon>Bacteria</taxon>
        <taxon>Bacillati</taxon>
        <taxon>Bacillota</taxon>
        <taxon>Bacilli</taxon>
        <taxon>Bacillales</taxon>
        <taxon>Paenibacillaceae</taxon>
        <taxon>Paenibacillus</taxon>
    </lineage>
</organism>
<dbReference type="GO" id="GO:0003700">
    <property type="term" value="F:DNA-binding transcription factor activity"/>
    <property type="evidence" value="ECO:0007669"/>
    <property type="project" value="TreeGrafter"/>
</dbReference>
<dbReference type="PROSITE" id="PS51077">
    <property type="entry name" value="HTH_ICLR"/>
    <property type="match status" value="1"/>
</dbReference>
<dbReference type="Proteomes" id="UP000061660">
    <property type="component" value="Chromosome"/>
</dbReference>
<dbReference type="KEGG" id="pnp:IJ22_32330"/>
<evidence type="ECO:0000259" key="6">
    <source>
        <dbReference type="PROSITE" id="PS51077"/>
    </source>
</evidence>
<dbReference type="EMBL" id="CP013652">
    <property type="protein sequence ID" value="ALS23594.1"/>
    <property type="molecule type" value="Genomic_DNA"/>
</dbReference>
<dbReference type="Gene3D" id="1.10.10.10">
    <property type="entry name" value="Winged helix-like DNA-binding domain superfamily/Winged helix DNA-binding domain"/>
    <property type="match status" value="1"/>
</dbReference>
<reference evidence="9" key="1">
    <citation type="submission" date="2015-12" db="EMBL/GenBank/DDBJ databases">
        <title>Complete genome sequences of two moderately thermophilic Paenibacillus species.</title>
        <authorList>
            <person name="Butler R.III."/>
            <person name="Wang J."/>
            <person name="Stark B.C."/>
            <person name="Pombert J.-F."/>
        </authorList>
    </citation>
    <scope>NUCLEOTIDE SEQUENCE [LARGE SCALE GENOMIC DNA]</scope>
    <source>
        <strain evidence="9">32O-Y</strain>
    </source>
</reference>
<dbReference type="STRING" id="162209.IJ22_32330"/>
<evidence type="ECO:0000259" key="7">
    <source>
        <dbReference type="PROSITE" id="PS51078"/>
    </source>
</evidence>
<gene>
    <name evidence="8" type="ORF">IJ22_32330</name>
</gene>
<reference evidence="8 9" key="2">
    <citation type="journal article" date="2016" name="Genome Announc.">
        <title>Complete Genome Sequences of Two Interactive Moderate Thermophiles, Paenibacillus napthalenovorans 32O-Y and Paenibacillus sp. 32O-W.</title>
        <authorList>
            <person name="Butler R.R.III."/>
            <person name="Wang J."/>
            <person name="Stark B.C."/>
            <person name="Pombert J.F."/>
        </authorList>
    </citation>
    <scope>NUCLEOTIDE SEQUENCE [LARGE SCALE GENOMIC DNA]</scope>
    <source>
        <strain evidence="8 9">32O-Y</strain>
    </source>
</reference>
<keyword evidence="2" id="KW-0238">DNA-binding</keyword>
<evidence type="ECO:0000313" key="8">
    <source>
        <dbReference type="EMBL" id="ALS23594.1"/>
    </source>
</evidence>
<dbReference type="GO" id="GO:0045892">
    <property type="term" value="P:negative regulation of DNA-templated transcription"/>
    <property type="evidence" value="ECO:0007669"/>
    <property type="project" value="TreeGrafter"/>
</dbReference>
<dbReference type="InterPro" id="IPR036388">
    <property type="entry name" value="WH-like_DNA-bd_sf"/>
</dbReference>
<dbReference type="InterPro" id="IPR005471">
    <property type="entry name" value="Tscrpt_reg_IclR_N"/>
</dbReference>
<dbReference type="Pfam" id="PF09339">
    <property type="entry name" value="HTH_IclR"/>
    <property type="match status" value="1"/>
</dbReference>
<feature type="domain" description="IclR-ED" evidence="7">
    <location>
        <begin position="71"/>
        <end position="253"/>
    </location>
</feature>
<dbReference type="PROSITE" id="PS51078">
    <property type="entry name" value="ICLR_ED"/>
    <property type="match status" value="1"/>
</dbReference>
<name>A0A0U2WE28_9BACL</name>
<evidence type="ECO:0000256" key="1">
    <source>
        <dbReference type="ARBA" id="ARBA00023015"/>
    </source>
</evidence>
<keyword evidence="3" id="KW-0804">Transcription</keyword>
<dbReference type="InterPro" id="IPR011991">
    <property type="entry name" value="ArsR-like_HTH"/>
</dbReference>
<dbReference type="GO" id="GO:0003677">
    <property type="term" value="F:DNA binding"/>
    <property type="evidence" value="ECO:0007669"/>
    <property type="project" value="UniProtKB-KW"/>
</dbReference>
<dbReference type="OrthoDB" id="9791752at2"/>
<dbReference type="FunFam" id="1.10.10.10:FF:000056">
    <property type="entry name" value="IclR family transcriptional regulator"/>
    <property type="match status" value="1"/>
</dbReference>
<protein>
    <recommendedName>
        <fullName evidence="5">Glycerol operon regulatory protein</fullName>
    </recommendedName>
</protein>
<dbReference type="InterPro" id="IPR014757">
    <property type="entry name" value="Tscrpt_reg_IclR_C"/>
</dbReference>
<evidence type="ECO:0000256" key="4">
    <source>
        <dbReference type="ARBA" id="ARBA00058938"/>
    </source>
</evidence>
<dbReference type="InterPro" id="IPR050707">
    <property type="entry name" value="HTH_MetabolicPath_Reg"/>
</dbReference>
<evidence type="ECO:0000256" key="5">
    <source>
        <dbReference type="ARBA" id="ARBA00070406"/>
    </source>
</evidence>
<keyword evidence="9" id="KW-1185">Reference proteome</keyword>
<evidence type="ECO:0000256" key="2">
    <source>
        <dbReference type="ARBA" id="ARBA00023125"/>
    </source>
</evidence>